<reference evidence="1" key="1">
    <citation type="submission" date="2022-02" db="EMBL/GenBank/DDBJ databases">
        <title>Plant Genome Project.</title>
        <authorList>
            <person name="Zhang R.-G."/>
        </authorList>
    </citation>
    <scope>NUCLEOTIDE SEQUENCE</scope>
    <source>
        <strain evidence="1">AT1</strain>
    </source>
</reference>
<dbReference type="EMBL" id="CM046394">
    <property type="protein sequence ID" value="KAI8546721.1"/>
    <property type="molecule type" value="Genomic_DNA"/>
</dbReference>
<organism evidence="1 2">
    <name type="scientific">Rhododendron molle</name>
    <name type="common">Chinese azalea</name>
    <name type="synonym">Azalea mollis</name>
    <dbReference type="NCBI Taxonomy" id="49168"/>
    <lineage>
        <taxon>Eukaryota</taxon>
        <taxon>Viridiplantae</taxon>
        <taxon>Streptophyta</taxon>
        <taxon>Embryophyta</taxon>
        <taxon>Tracheophyta</taxon>
        <taxon>Spermatophyta</taxon>
        <taxon>Magnoliopsida</taxon>
        <taxon>eudicotyledons</taxon>
        <taxon>Gunneridae</taxon>
        <taxon>Pentapetalae</taxon>
        <taxon>asterids</taxon>
        <taxon>Ericales</taxon>
        <taxon>Ericaceae</taxon>
        <taxon>Ericoideae</taxon>
        <taxon>Rhodoreae</taxon>
        <taxon>Rhododendron</taxon>
    </lineage>
</organism>
<evidence type="ECO:0000313" key="2">
    <source>
        <dbReference type="Proteomes" id="UP001062846"/>
    </source>
</evidence>
<protein>
    <submittedName>
        <fullName evidence="1">Uncharacterized protein</fullName>
    </submittedName>
</protein>
<name>A0ACC0N161_RHOML</name>
<dbReference type="Proteomes" id="UP001062846">
    <property type="component" value="Chromosome 7"/>
</dbReference>
<proteinExistence type="predicted"/>
<comment type="caution">
    <text evidence="1">The sequence shown here is derived from an EMBL/GenBank/DDBJ whole genome shotgun (WGS) entry which is preliminary data.</text>
</comment>
<sequence>MIQQPPPPQWSSPCQLIPTAWLIHGSSRRPDPVPSLWDSTYKRGFAWNPHKKLGPARNLLVEKLAAACKKPLAKPWVGLNGLERSWGAISAVEDVYFALRCWGDITAVA</sequence>
<accession>A0ACC0N161</accession>
<evidence type="ECO:0000313" key="1">
    <source>
        <dbReference type="EMBL" id="KAI8546721.1"/>
    </source>
</evidence>
<keyword evidence="2" id="KW-1185">Reference proteome</keyword>
<gene>
    <name evidence="1" type="ORF">RHMOL_Rhmol07G0142100</name>
</gene>